<dbReference type="AlphaFoldDB" id="A0A917SAB7"/>
<keyword evidence="10" id="KW-1185">Reference proteome</keyword>
<reference evidence="9" key="1">
    <citation type="journal article" date="2014" name="Int. J. Syst. Evol. Microbiol.">
        <title>Complete genome sequence of Corynebacterium casei LMG S-19264T (=DSM 44701T), isolated from a smear-ripened cheese.</title>
        <authorList>
            <consortium name="US DOE Joint Genome Institute (JGI-PGF)"/>
            <person name="Walter F."/>
            <person name="Albersmeier A."/>
            <person name="Kalinowski J."/>
            <person name="Ruckert C."/>
        </authorList>
    </citation>
    <scope>NUCLEOTIDE SEQUENCE</scope>
    <source>
        <strain evidence="9">CGMCC 4.7306</strain>
    </source>
</reference>
<dbReference type="InterPro" id="IPR045863">
    <property type="entry name" value="CorA_TM1_TM2"/>
</dbReference>
<dbReference type="GO" id="GO:0000287">
    <property type="term" value="F:magnesium ion binding"/>
    <property type="evidence" value="ECO:0007669"/>
    <property type="project" value="TreeGrafter"/>
</dbReference>
<dbReference type="Pfam" id="PF01544">
    <property type="entry name" value="CorA"/>
    <property type="match status" value="1"/>
</dbReference>
<dbReference type="SUPFAM" id="SSF143865">
    <property type="entry name" value="CorA soluble domain-like"/>
    <property type="match status" value="1"/>
</dbReference>
<dbReference type="EMBL" id="BMMZ01000005">
    <property type="protein sequence ID" value="GGL64544.1"/>
    <property type="molecule type" value="Genomic_DNA"/>
</dbReference>
<evidence type="ECO:0000256" key="4">
    <source>
        <dbReference type="ARBA" id="ARBA00022475"/>
    </source>
</evidence>
<keyword evidence="4" id="KW-1003">Cell membrane</keyword>
<comment type="caution">
    <text evidence="9">The sequence shown here is derived from an EMBL/GenBank/DDBJ whole genome shotgun (WGS) entry which is preliminary data.</text>
</comment>
<dbReference type="GO" id="GO:0015095">
    <property type="term" value="F:magnesium ion transmembrane transporter activity"/>
    <property type="evidence" value="ECO:0007669"/>
    <property type="project" value="TreeGrafter"/>
</dbReference>
<proteinExistence type="inferred from homology"/>
<reference evidence="9" key="2">
    <citation type="submission" date="2020-09" db="EMBL/GenBank/DDBJ databases">
        <authorList>
            <person name="Sun Q."/>
            <person name="Zhou Y."/>
        </authorList>
    </citation>
    <scope>NUCLEOTIDE SEQUENCE</scope>
    <source>
        <strain evidence="9">CGMCC 4.7306</strain>
    </source>
</reference>
<organism evidence="9 10">
    <name type="scientific">Microlunatus endophyticus</name>
    <dbReference type="NCBI Taxonomy" id="1716077"/>
    <lineage>
        <taxon>Bacteria</taxon>
        <taxon>Bacillati</taxon>
        <taxon>Actinomycetota</taxon>
        <taxon>Actinomycetes</taxon>
        <taxon>Propionibacteriales</taxon>
        <taxon>Propionibacteriaceae</taxon>
        <taxon>Microlunatus</taxon>
    </lineage>
</organism>
<evidence type="ECO:0000313" key="10">
    <source>
        <dbReference type="Proteomes" id="UP000613840"/>
    </source>
</evidence>
<comment type="subcellular location">
    <subcellularLocation>
        <location evidence="1">Cell membrane</location>
        <topology evidence="1">Multi-pass membrane protein</topology>
    </subcellularLocation>
</comment>
<evidence type="ECO:0000256" key="1">
    <source>
        <dbReference type="ARBA" id="ARBA00004651"/>
    </source>
</evidence>
<evidence type="ECO:0000256" key="8">
    <source>
        <dbReference type="SAM" id="Phobius"/>
    </source>
</evidence>
<keyword evidence="5 8" id="KW-0812">Transmembrane</keyword>
<dbReference type="Gene3D" id="1.20.58.340">
    <property type="entry name" value="Magnesium transport protein CorA, transmembrane region"/>
    <property type="match status" value="2"/>
</dbReference>
<evidence type="ECO:0000256" key="5">
    <source>
        <dbReference type="ARBA" id="ARBA00022692"/>
    </source>
</evidence>
<dbReference type="PANTHER" id="PTHR46494:SF1">
    <property type="entry name" value="CORA FAMILY METAL ION TRANSPORTER (EUROFUNG)"/>
    <property type="match status" value="1"/>
</dbReference>
<evidence type="ECO:0000313" key="9">
    <source>
        <dbReference type="EMBL" id="GGL64544.1"/>
    </source>
</evidence>
<evidence type="ECO:0000256" key="2">
    <source>
        <dbReference type="ARBA" id="ARBA00009765"/>
    </source>
</evidence>
<feature type="transmembrane region" description="Helical" evidence="8">
    <location>
        <begin position="270"/>
        <end position="288"/>
    </location>
</feature>
<dbReference type="SUPFAM" id="SSF144083">
    <property type="entry name" value="Magnesium transport protein CorA, transmembrane region"/>
    <property type="match status" value="1"/>
</dbReference>
<accession>A0A917SAB7</accession>
<comment type="similarity">
    <text evidence="2">Belongs to the CorA metal ion transporter (MIT) (TC 1.A.35) family.</text>
</comment>
<keyword evidence="6 8" id="KW-1133">Transmembrane helix</keyword>
<evidence type="ECO:0000256" key="6">
    <source>
        <dbReference type="ARBA" id="ARBA00022989"/>
    </source>
</evidence>
<dbReference type="RefSeq" id="WP_188895573.1">
    <property type="nucleotide sequence ID" value="NZ_BMMZ01000005.1"/>
</dbReference>
<evidence type="ECO:0000256" key="7">
    <source>
        <dbReference type="ARBA" id="ARBA00023136"/>
    </source>
</evidence>
<dbReference type="GO" id="GO:0015087">
    <property type="term" value="F:cobalt ion transmembrane transporter activity"/>
    <property type="evidence" value="ECO:0007669"/>
    <property type="project" value="TreeGrafter"/>
</dbReference>
<keyword evidence="7 8" id="KW-0472">Membrane</keyword>
<sequence length="326" mass="35952">MAAGGPVALSEAWIGSRVIAHDLDGDDLADVLQQNGDASAWAIVPREETPELLRLAKILGLDEYAVSELLTPRHRCRVSEYADCLLVRMLAVELHDRDLVDEDVSMIIADQVVIVLAGDGYGQRIARMLEEAGSRLTEGGADRAAQLVVDLVIDTTISTTEQLEAASDELADELFGGRPLSTQRKLDAFRLRRAVTDLRRITAPTRDVVQELADNVPASDEINFRHWSKIIDRTERVTIEVTALADGLTSIFDTSLSLDNARLDEVMKKLTGWAAIIAAPTLITGFVGMNVDFWFQGSQLGFYVYLALIIITAGVLYIVFRRKSWI</sequence>
<evidence type="ECO:0000256" key="3">
    <source>
        <dbReference type="ARBA" id="ARBA00022448"/>
    </source>
</evidence>
<protein>
    <submittedName>
        <fullName evidence="9">Magnesium transporter</fullName>
    </submittedName>
</protein>
<dbReference type="PANTHER" id="PTHR46494">
    <property type="entry name" value="CORA FAMILY METAL ION TRANSPORTER (EUROFUNG)"/>
    <property type="match status" value="1"/>
</dbReference>
<keyword evidence="3" id="KW-0813">Transport</keyword>
<gene>
    <name evidence="9" type="ORF">GCM10011575_23700</name>
</gene>
<dbReference type="Proteomes" id="UP000613840">
    <property type="component" value="Unassembled WGS sequence"/>
</dbReference>
<dbReference type="Gene3D" id="3.30.460.20">
    <property type="entry name" value="CorA soluble domain-like"/>
    <property type="match status" value="1"/>
</dbReference>
<name>A0A917SAB7_9ACTN</name>
<dbReference type="GO" id="GO:0050897">
    <property type="term" value="F:cobalt ion binding"/>
    <property type="evidence" value="ECO:0007669"/>
    <property type="project" value="TreeGrafter"/>
</dbReference>
<feature type="transmembrane region" description="Helical" evidence="8">
    <location>
        <begin position="300"/>
        <end position="320"/>
    </location>
</feature>
<dbReference type="InterPro" id="IPR045861">
    <property type="entry name" value="CorA_cytoplasmic_dom"/>
</dbReference>
<dbReference type="InterPro" id="IPR002523">
    <property type="entry name" value="MgTranspt_CorA/ZnTranspt_ZntB"/>
</dbReference>
<dbReference type="GO" id="GO:0005886">
    <property type="term" value="C:plasma membrane"/>
    <property type="evidence" value="ECO:0007669"/>
    <property type="project" value="UniProtKB-SubCell"/>
</dbReference>